<proteinExistence type="predicted"/>
<sequence>MNLTRLTVAAGAVAAAGMLLAPAVAHADGTKDPKYQHPPTTSQPKSDDDGVAPINNKRAPVKLCGQESTSGEFTGEPSHHPYALEAGTTSITVDYDTFDVPDKINVYAKGKLVGTTGWRGSESENTNRHPLKGAGDDELTVAVPAGATSVDVVVITDLQGTAWEFTVGCIKA</sequence>
<accession>M3UYK6</accession>
<evidence type="ECO:0000256" key="2">
    <source>
        <dbReference type="SAM" id="SignalP"/>
    </source>
</evidence>
<feature type="region of interest" description="Disordered" evidence="1">
    <location>
        <begin position="28"/>
        <end position="56"/>
    </location>
</feature>
<feature type="chain" id="PRO_5004041266" evidence="2">
    <location>
        <begin position="28"/>
        <end position="172"/>
    </location>
</feature>
<evidence type="ECO:0000256" key="1">
    <source>
        <dbReference type="SAM" id="MobiDB-lite"/>
    </source>
</evidence>
<dbReference type="AlphaFoldDB" id="M3UYK6"/>
<keyword evidence="2" id="KW-0732">Signal</keyword>
<keyword evidence="4" id="KW-1185">Reference proteome</keyword>
<gene>
    <name evidence="3" type="ORF">GM1_025_00080</name>
</gene>
<reference evidence="3 4" key="1">
    <citation type="submission" date="2013-02" db="EMBL/GenBank/DDBJ databases">
        <title>Whole genome shotgun sequence of Gordonia malaquae NBRC 108250.</title>
        <authorList>
            <person name="Yoshida I."/>
            <person name="Hosoyama A."/>
            <person name="Tsuchikane K."/>
            <person name="Ando Y."/>
            <person name="Baba S."/>
            <person name="Ohji S."/>
            <person name="Hamada M."/>
            <person name="Tamura T."/>
            <person name="Yamazoe A."/>
            <person name="Yamazaki S."/>
            <person name="Fujita N."/>
        </authorList>
    </citation>
    <scope>NUCLEOTIDE SEQUENCE [LARGE SCALE GENOMIC DNA]</scope>
    <source>
        <strain evidence="3 4">NBRC 108250</strain>
    </source>
</reference>
<dbReference type="OrthoDB" id="4382059at2"/>
<protein>
    <submittedName>
        <fullName evidence="3">Uncharacterized protein</fullName>
    </submittedName>
</protein>
<name>M3UYK6_GORML</name>
<evidence type="ECO:0000313" key="4">
    <source>
        <dbReference type="Proteomes" id="UP000035009"/>
    </source>
</evidence>
<dbReference type="RefSeq" id="WP_008380341.1">
    <property type="nucleotide sequence ID" value="NZ_BAOP01000025.1"/>
</dbReference>
<feature type="signal peptide" evidence="2">
    <location>
        <begin position="1"/>
        <end position="27"/>
    </location>
</feature>
<comment type="caution">
    <text evidence="3">The sequence shown here is derived from an EMBL/GenBank/DDBJ whole genome shotgun (WGS) entry which is preliminary data.</text>
</comment>
<dbReference type="Proteomes" id="UP000035009">
    <property type="component" value="Unassembled WGS sequence"/>
</dbReference>
<organism evidence="3 4">
    <name type="scientific">Gordonia malaquae NBRC 108250</name>
    <dbReference type="NCBI Taxonomy" id="1223542"/>
    <lineage>
        <taxon>Bacteria</taxon>
        <taxon>Bacillati</taxon>
        <taxon>Actinomycetota</taxon>
        <taxon>Actinomycetes</taxon>
        <taxon>Mycobacteriales</taxon>
        <taxon>Gordoniaceae</taxon>
        <taxon>Gordonia</taxon>
    </lineage>
</organism>
<dbReference type="EMBL" id="BAOP01000025">
    <property type="protein sequence ID" value="GAC80962.1"/>
    <property type="molecule type" value="Genomic_DNA"/>
</dbReference>
<evidence type="ECO:0000313" key="3">
    <source>
        <dbReference type="EMBL" id="GAC80962.1"/>
    </source>
</evidence>